<keyword evidence="2" id="KW-0812">Transmembrane</keyword>
<feature type="region of interest" description="Disordered" evidence="1">
    <location>
        <begin position="182"/>
        <end position="229"/>
    </location>
</feature>
<dbReference type="EMBL" id="CP000088">
    <property type="protein sequence ID" value="AAZ56569.1"/>
    <property type="molecule type" value="Genomic_DNA"/>
</dbReference>
<keyword evidence="2" id="KW-1133">Transmembrane helix</keyword>
<feature type="region of interest" description="Disordered" evidence="1">
    <location>
        <begin position="136"/>
        <end position="169"/>
    </location>
</feature>
<gene>
    <name evidence="3" type="ordered locus">Tfu_2536</name>
</gene>
<sequence length="286" mass="30167">MTETGVLTAYGMRPLAEPVVRWAVRRGTTPAAMARAGAVLTAVAAVWFTDTALMGSLVGTLALALVLYCDAVGSRIAEHRCDALNAWAVAMLSRVREYVLFLGLALGASLAGQTDVWLWAAGALTAHAVRESVAEARAAHRPEAQPRDASRGAPPPIEAIDPSYRSREPADPDFTAELLGLARDPDDTAEPPGTVRLRPAPASQKTRDRGAAPGNAAPPRRRRQAVSRGRAGRLLRDVARFGPSERFLVIAVSVTIWHASVAFGALIAGSVAAMAVATLLPQSDSR</sequence>
<feature type="compositionally biased region" description="Basic residues" evidence="1">
    <location>
        <begin position="219"/>
        <end position="229"/>
    </location>
</feature>
<evidence type="ECO:0000256" key="2">
    <source>
        <dbReference type="SAM" id="Phobius"/>
    </source>
</evidence>
<feature type="transmembrane region" description="Helical" evidence="2">
    <location>
        <begin position="54"/>
        <end position="77"/>
    </location>
</feature>
<protein>
    <submittedName>
        <fullName evidence="3">Uncharacterized protein</fullName>
    </submittedName>
</protein>
<feature type="transmembrane region" description="Helical" evidence="2">
    <location>
        <begin position="31"/>
        <end position="48"/>
    </location>
</feature>
<evidence type="ECO:0000313" key="3">
    <source>
        <dbReference type="EMBL" id="AAZ56569.1"/>
    </source>
</evidence>
<organism evidence="3">
    <name type="scientific">Thermobifida fusca (strain YX)</name>
    <dbReference type="NCBI Taxonomy" id="269800"/>
    <lineage>
        <taxon>Bacteria</taxon>
        <taxon>Bacillati</taxon>
        <taxon>Actinomycetota</taxon>
        <taxon>Actinomycetes</taxon>
        <taxon>Streptosporangiales</taxon>
        <taxon>Nocardiopsidaceae</taxon>
        <taxon>Thermobifida</taxon>
    </lineage>
</organism>
<proteinExistence type="predicted"/>
<dbReference type="OrthoDB" id="3430447at2"/>
<keyword evidence="2" id="KW-0472">Membrane</keyword>
<name>Q47LV3_THEFY</name>
<dbReference type="AlphaFoldDB" id="Q47LV3"/>
<dbReference type="eggNOG" id="COG0558">
    <property type="taxonomic scope" value="Bacteria"/>
</dbReference>
<dbReference type="KEGG" id="tfu:Tfu_2536"/>
<feature type="transmembrane region" description="Helical" evidence="2">
    <location>
        <begin position="247"/>
        <end position="280"/>
    </location>
</feature>
<accession>Q47LV3</accession>
<dbReference type="STRING" id="269800.Tfu_2536"/>
<dbReference type="HOGENOM" id="CLU_854817_0_0_11"/>
<dbReference type="RefSeq" id="WP_011292959.1">
    <property type="nucleotide sequence ID" value="NC_007333.1"/>
</dbReference>
<evidence type="ECO:0000256" key="1">
    <source>
        <dbReference type="SAM" id="MobiDB-lite"/>
    </source>
</evidence>
<reference evidence="3" key="1">
    <citation type="submission" date="2005-07" db="EMBL/GenBank/DDBJ databases">
        <title>Complete sequence of Thermobifida fusca YX.</title>
        <authorList>
            <consortium name="US DOE Joint Genome Institute"/>
            <person name="Copeland A."/>
            <person name="Lucas S."/>
            <person name="Lapidus A."/>
            <person name="Barry K."/>
            <person name="Detter J.C."/>
            <person name="Glavina T."/>
            <person name="Hammon N."/>
            <person name="Israni S."/>
            <person name="Pitluck S."/>
            <person name="Di Bartolo G."/>
            <person name="Chain P."/>
            <person name="Schmutz J."/>
            <person name="Larimer F."/>
            <person name="Land M."/>
            <person name="Lykidis A."/>
            <person name="Richardson P."/>
        </authorList>
    </citation>
    <scope>NUCLEOTIDE SEQUENCE</scope>
    <source>
        <strain evidence="3">YX</strain>
    </source>
</reference>
<feature type="compositionally biased region" description="Basic and acidic residues" evidence="1">
    <location>
        <begin position="136"/>
        <end position="150"/>
    </location>
</feature>